<accession>A0A815L4L6</accession>
<feature type="non-terminal residue" evidence="6">
    <location>
        <position position="113"/>
    </location>
</feature>
<dbReference type="Proteomes" id="UP000663855">
    <property type="component" value="Unassembled WGS sequence"/>
</dbReference>
<dbReference type="PROSITE" id="PS50808">
    <property type="entry name" value="ZF_BED"/>
    <property type="match status" value="1"/>
</dbReference>
<dbReference type="InterPro" id="IPR003656">
    <property type="entry name" value="Znf_BED"/>
</dbReference>
<evidence type="ECO:0000313" key="6">
    <source>
        <dbReference type="EMBL" id="CAF1399484.1"/>
    </source>
</evidence>
<evidence type="ECO:0000256" key="1">
    <source>
        <dbReference type="ARBA" id="ARBA00022723"/>
    </source>
</evidence>
<keyword evidence="3" id="KW-0862">Zinc</keyword>
<organism evidence="6 8">
    <name type="scientific">Rotaria magnacalcarata</name>
    <dbReference type="NCBI Taxonomy" id="392030"/>
    <lineage>
        <taxon>Eukaryota</taxon>
        <taxon>Metazoa</taxon>
        <taxon>Spiralia</taxon>
        <taxon>Gnathifera</taxon>
        <taxon>Rotifera</taxon>
        <taxon>Eurotatoria</taxon>
        <taxon>Bdelloidea</taxon>
        <taxon>Philodinida</taxon>
        <taxon>Philodinidae</taxon>
        <taxon>Rotaria</taxon>
    </lineage>
</organism>
<evidence type="ECO:0000313" key="7">
    <source>
        <dbReference type="EMBL" id="CAF5101454.1"/>
    </source>
</evidence>
<keyword evidence="2 4" id="KW-0863">Zinc-finger</keyword>
<dbReference type="EMBL" id="CAJOBH010238805">
    <property type="protein sequence ID" value="CAF5101454.1"/>
    <property type="molecule type" value="Genomic_DNA"/>
</dbReference>
<dbReference type="Proteomes" id="UP000681967">
    <property type="component" value="Unassembled WGS sequence"/>
</dbReference>
<dbReference type="GO" id="GO:0003677">
    <property type="term" value="F:DNA binding"/>
    <property type="evidence" value="ECO:0007669"/>
    <property type="project" value="InterPro"/>
</dbReference>
<name>A0A815L4L6_9BILA</name>
<sequence>MELIKSNDASVTFAKSTTTTSLVWQNFNCIYVDNRKQNFVSCDTCKDILHHKSIDGTSSMMKHFRSCEKNSINNNNECLTINEYFSSRKTRSVPTRTKKKVLNATVELVATDN</sequence>
<evidence type="ECO:0000313" key="8">
    <source>
        <dbReference type="Proteomes" id="UP000663855"/>
    </source>
</evidence>
<dbReference type="SUPFAM" id="SSF57667">
    <property type="entry name" value="beta-beta-alpha zinc fingers"/>
    <property type="match status" value="1"/>
</dbReference>
<keyword evidence="1" id="KW-0479">Metal-binding</keyword>
<feature type="domain" description="BED-type" evidence="5">
    <location>
        <begin position="18"/>
        <end position="75"/>
    </location>
</feature>
<evidence type="ECO:0000259" key="5">
    <source>
        <dbReference type="PROSITE" id="PS50808"/>
    </source>
</evidence>
<dbReference type="SMART" id="SM00614">
    <property type="entry name" value="ZnF_BED"/>
    <property type="match status" value="1"/>
</dbReference>
<gene>
    <name evidence="7" type="ORF">BYL167_LOCUS64419</name>
    <name evidence="6" type="ORF">CJN711_LOCUS21894</name>
</gene>
<protein>
    <recommendedName>
        <fullName evidence="5">BED-type domain-containing protein</fullName>
    </recommendedName>
</protein>
<dbReference type="AlphaFoldDB" id="A0A815L4L6"/>
<evidence type="ECO:0000256" key="2">
    <source>
        <dbReference type="ARBA" id="ARBA00022771"/>
    </source>
</evidence>
<dbReference type="EMBL" id="CAJNOV010010253">
    <property type="protein sequence ID" value="CAF1399484.1"/>
    <property type="molecule type" value="Genomic_DNA"/>
</dbReference>
<evidence type="ECO:0000256" key="4">
    <source>
        <dbReference type="PROSITE-ProRule" id="PRU00027"/>
    </source>
</evidence>
<reference evidence="6" key="1">
    <citation type="submission" date="2021-02" db="EMBL/GenBank/DDBJ databases">
        <authorList>
            <person name="Nowell W R."/>
        </authorList>
    </citation>
    <scope>NUCLEOTIDE SEQUENCE</scope>
</reference>
<dbReference type="InterPro" id="IPR036236">
    <property type="entry name" value="Znf_C2H2_sf"/>
</dbReference>
<evidence type="ECO:0000256" key="3">
    <source>
        <dbReference type="ARBA" id="ARBA00022833"/>
    </source>
</evidence>
<proteinExistence type="predicted"/>
<comment type="caution">
    <text evidence="6">The sequence shown here is derived from an EMBL/GenBank/DDBJ whole genome shotgun (WGS) entry which is preliminary data.</text>
</comment>
<dbReference type="GO" id="GO:0008270">
    <property type="term" value="F:zinc ion binding"/>
    <property type="evidence" value="ECO:0007669"/>
    <property type="project" value="UniProtKB-KW"/>
</dbReference>